<organism evidence="7 8">
    <name type="scientific">Emiliania huxleyi (strain CCMP1516)</name>
    <dbReference type="NCBI Taxonomy" id="280463"/>
    <lineage>
        <taxon>Eukaryota</taxon>
        <taxon>Haptista</taxon>
        <taxon>Haptophyta</taxon>
        <taxon>Prymnesiophyceae</taxon>
        <taxon>Isochrysidales</taxon>
        <taxon>Noelaerhabdaceae</taxon>
        <taxon>Emiliania</taxon>
    </lineage>
</organism>
<evidence type="ECO:0000313" key="8">
    <source>
        <dbReference type="Proteomes" id="UP000013827"/>
    </source>
</evidence>
<dbReference type="InterPro" id="IPR036955">
    <property type="entry name" value="AP2/ERF_dom_sf"/>
</dbReference>
<keyword evidence="3" id="KW-0238">DNA-binding</keyword>
<evidence type="ECO:0000313" key="7">
    <source>
        <dbReference type="EnsemblProtists" id="EOD09110"/>
    </source>
</evidence>
<evidence type="ECO:0000256" key="1">
    <source>
        <dbReference type="ARBA" id="ARBA00004123"/>
    </source>
</evidence>
<dbReference type="HOGENOM" id="CLU_046619_2_1_1"/>
<dbReference type="RefSeq" id="XP_005761539.1">
    <property type="nucleotide sequence ID" value="XM_005761482.1"/>
</dbReference>
<keyword evidence="4" id="KW-0804">Transcription</keyword>
<protein>
    <recommendedName>
        <fullName evidence="6">AP2/ERF domain-containing protein</fullName>
    </recommendedName>
</protein>
<name>A0A0D3ICX5_EMIH1</name>
<dbReference type="Gene3D" id="3.30.730.10">
    <property type="entry name" value="AP2/ERF domain"/>
    <property type="match status" value="1"/>
</dbReference>
<dbReference type="AlphaFoldDB" id="A0A0D3ICX5"/>
<reference evidence="8" key="1">
    <citation type="journal article" date="2013" name="Nature">
        <title>Pan genome of the phytoplankton Emiliania underpins its global distribution.</title>
        <authorList>
            <person name="Read B.A."/>
            <person name="Kegel J."/>
            <person name="Klute M.J."/>
            <person name="Kuo A."/>
            <person name="Lefebvre S.C."/>
            <person name="Maumus F."/>
            <person name="Mayer C."/>
            <person name="Miller J."/>
            <person name="Monier A."/>
            <person name="Salamov A."/>
            <person name="Young J."/>
            <person name="Aguilar M."/>
            <person name="Claverie J.M."/>
            <person name="Frickenhaus S."/>
            <person name="Gonzalez K."/>
            <person name="Herman E.K."/>
            <person name="Lin Y.C."/>
            <person name="Napier J."/>
            <person name="Ogata H."/>
            <person name="Sarno A.F."/>
            <person name="Shmutz J."/>
            <person name="Schroeder D."/>
            <person name="de Vargas C."/>
            <person name="Verret F."/>
            <person name="von Dassow P."/>
            <person name="Valentin K."/>
            <person name="Van de Peer Y."/>
            <person name="Wheeler G."/>
            <person name="Dacks J.B."/>
            <person name="Delwiche C.F."/>
            <person name="Dyhrman S.T."/>
            <person name="Glockner G."/>
            <person name="John U."/>
            <person name="Richards T."/>
            <person name="Worden A.Z."/>
            <person name="Zhang X."/>
            <person name="Grigoriev I.V."/>
            <person name="Allen A.E."/>
            <person name="Bidle K."/>
            <person name="Borodovsky M."/>
            <person name="Bowler C."/>
            <person name="Brownlee C."/>
            <person name="Cock J.M."/>
            <person name="Elias M."/>
            <person name="Gladyshev V.N."/>
            <person name="Groth M."/>
            <person name="Guda C."/>
            <person name="Hadaegh A."/>
            <person name="Iglesias-Rodriguez M.D."/>
            <person name="Jenkins J."/>
            <person name="Jones B.M."/>
            <person name="Lawson T."/>
            <person name="Leese F."/>
            <person name="Lindquist E."/>
            <person name="Lobanov A."/>
            <person name="Lomsadze A."/>
            <person name="Malik S.B."/>
            <person name="Marsh M.E."/>
            <person name="Mackinder L."/>
            <person name="Mock T."/>
            <person name="Mueller-Roeber B."/>
            <person name="Pagarete A."/>
            <person name="Parker M."/>
            <person name="Probert I."/>
            <person name="Quesneville H."/>
            <person name="Raines C."/>
            <person name="Rensing S.A."/>
            <person name="Riano-Pachon D.M."/>
            <person name="Richier S."/>
            <person name="Rokitta S."/>
            <person name="Shiraiwa Y."/>
            <person name="Soanes D.M."/>
            <person name="van der Giezen M."/>
            <person name="Wahlund T.M."/>
            <person name="Williams B."/>
            <person name="Wilson W."/>
            <person name="Wolfe G."/>
            <person name="Wurch L.L."/>
        </authorList>
    </citation>
    <scope>NUCLEOTIDE SEQUENCE</scope>
</reference>
<dbReference type="Proteomes" id="UP000013827">
    <property type="component" value="Unassembled WGS sequence"/>
</dbReference>
<dbReference type="InterPro" id="IPR016177">
    <property type="entry name" value="DNA-bd_dom_sf"/>
</dbReference>
<accession>A0A0D3ICX5</accession>
<dbReference type="GeneID" id="17255145"/>
<dbReference type="KEGG" id="ehx:EMIHUDRAFT_216976"/>
<reference evidence="7" key="2">
    <citation type="submission" date="2024-10" db="UniProtKB">
        <authorList>
            <consortium name="EnsemblProtists"/>
        </authorList>
    </citation>
    <scope>IDENTIFICATION</scope>
</reference>
<sequence>MAPPRTASSEGVVLIPAICKDSTTGYKNVTFHRSSKQFEAKVRAGGKSVFLGSFDTAEEAATAYARSEYGRADAAKLLQPRAAPIADGLDAIRQAEREGLTLATSSGSSSGYKGVSFCPKEQGRKKYKLQATVEGKMSTVQFGL</sequence>
<proteinExistence type="predicted"/>
<evidence type="ECO:0000256" key="4">
    <source>
        <dbReference type="ARBA" id="ARBA00023163"/>
    </source>
</evidence>
<dbReference type="GO" id="GO:0003677">
    <property type="term" value="F:DNA binding"/>
    <property type="evidence" value="ECO:0007669"/>
    <property type="project" value="UniProtKB-KW"/>
</dbReference>
<dbReference type="SUPFAM" id="SSF54171">
    <property type="entry name" value="DNA-binding domain"/>
    <property type="match status" value="1"/>
</dbReference>
<evidence type="ECO:0000259" key="6">
    <source>
        <dbReference type="PROSITE" id="PS51032"/>
    </source>
</evidence>
<dbReference type="PaxDb" id="2903-EOD09110"/>
<feature type="domain" description="AP2/ERF" evidence="6">
    <location>
        <begin position="25"/>
        <end position="64"/>
    </location>
</feature>
<evidence type="ECO:0000256" key="5">
    <source>
        <dbReference type="ARBA" id="ARBA00023242"/>
    </source>
</evidence>
<dbReference type="GO" id="GO:0005634">
    <property type="term" value="C:nucleus"/>
    <property type="evidence" value="ECO:0007669"/>
    <property type="project" value="UniProtKB-SubCell"/>
</dbReference>
<keyword evidence="2" id="KW-0805">Transcription regulation</keyword>
<evidence type="ECO:0000256" key="2">
    <source>
        <dbReference type="ARBA" id="ARBA00023015"/>
    </source>
</evidence>
<dbReference type="InterPro" id="IPR001471">
    <property type="entry name" value="AP2/ERF_dom"/>
</dbReference>
<dbReference type="PROSITE" id="PS51032">
    <property type="entry name" value="AP2_ERF"/>
    <property type="match status" value="1"/>
</dbReference>
<comment type="subcellular location">
    <subcellularLocation>
        <location evidence="1">Nucleus</location>
    </subcellularLocation>
</comment>
<keyword evidence="8" id="KW-1185">Reference proteome</keyword>
<evidence type="ECO:0000256" key="3">
    <source>
        <dbReference type="ARBA" id="ARBA00023125"/>
    </source>
</evidence>
<dbReference type="GO" id="GO:0003700">
    <property type="term" value="F:DNA-binding transcription factor activity"/>
    <property type="evidence" value="ECO:0007669"/>
    <property type="project" value="InterPro"/>
</dbReference>
<keyword evidence="5" id="KW-0539">Nucleus</keyword>
<dbReference type="EnsemblProtists" id="EOD09110">
    <property type="protein sequence ID" value="EOD09110"/>
    <property type="gene ID" value="EMIHUDRAFT_216976"/>
</dbReference>